<dbReference type="PANTHER" id="PTHR47371:SF3">
    <property type="entry name" value="PHOSPHOGLYCEROL TRANSFERASE I"/>
    <property type="match status" value="1"/>
</dbReference>
<organism evidence="11 12">
    <name type="scientific">Paenibacillus thiaminolyticus</name>
    <name type="common">Bacillus thiaminolyticus</name>
    <dbReference type="NCBI Taxonomy" id="49283"/>
    <lineage>
        <taxon>Bacteria</taxon>
        <taxon>Bacillati</taxon>
        <taxon>Bacillota</taxon>
        <taxon>Bacilli</taxon>
        <taxon>Bacillales</taxon>
        <taxon>Paenibacillaceae</taxon>
        <taxon>Paenibacillus</taxon>
    </lineage>
</organism>
<evidence type="ECO:0000256" key="7">
    <source>
        <dbReference type="ARBA" id="ARBA00023136"/>
    </source>
</evidence>
<feature type="transmembrane region" description="Helical" evidence="9">
    <location>
        <begin position="39"/>
        <end position="60"/>
    </location>
</feature>
<keyword evidence="5 9" id="KW-0812">Transmembrane</keyword>
<keyword evidence="4 8" id="KW-1003">Cell membrane</keyword>
<dbReference type="RefSeq" id="WP_244194190.1">
    <property type="nucleotide sequence ID" value="NZ_CABMNB010000025.1"/>
</dbReference>
<comment type="pathway">
    <text evidence="2">Cell wall biogenesis; lipoteichoic acid biosynthesis.</text>
</comment>
<comment type="subcellular location">
    <subcellularLocation>
        <location evidence="1">Cell membrane</location>
        <topology evidence="1">Multi-pass membrane protein</topology>
    </subcellularLocation>
</comment>
<dbReference type="EMBL" id="JAMDMM010000037">
    <property type="protein sequence ID" value="MCY9609283.1"/>
    <property type="molecule type" value="Genomic_DNA"/>
</dbReference>
<evidence type="ECO:0000256" key="6">
    <source>
        <dbReference type="ARBA" id="ARBA00022989"/>
    </source>
</evidence>
<feature type="transmembrane region" description="Helical" evidence="9">
    <location>
        <begin position="160"/>
        <end position="182"/>
    </location>
</feature>
<keyword evidence="6 9" id="KW-1133">Transmembrane helix</keyword>
<dbReference type="Gene3D" id="3.30.1120.170">
    <property type="match status" value="1"/>
</dbReference>
<evidence type="ECO:0000256" key="9">
    <source>
        <dbReference type="SAM" id="Phobius"/>
    </source>
</evidence>
<dbReference type="GeneID" id="76995562"/>
<feature type="transmembrane region" description="Helical" evidence="9">
    <location>
        <begin position="119"/>
        <end position="139"/>
    </location>
</feature>
<evidence type="ECO:0000256" key="3">
    <source>
        <dbReference type="ARBA" id="ARBA00009983"/>
    </source>
</evidence>
<name>A0ABT4FZW4_PANTH</name>
<protein>
    <submittedName>
        <fullName evidence="11">LTA synthase family protein</fullName>
    </submittedName>
</protein>
<dbReference type="Pfam" id="PF00884">
    <property type="entry name" value="Sulfatase"/>
    <property type="match status" value="1"/>
</dbReference>
<dbReference type="InterPro" id="IPR050448">
    <property type="entry name" value="OpgB/LTA_synthase_biosynth"/>
</dbReference>
<feature type="domain" description="Sulfatase N-terminal" evidence="10">
    <location>
        <begin position="258"/>
        <end position="548"/>
    </location>
</feature>
<evidence type="ECO:0000256" key="5">
    <source>
        <dbReference type="ARBA" id="ARBA00022692"/>
    </source>
</evidence>
<feature type="transmembrane region" description="Helical" evidence="9">
    <location>
        <begin position="67"/>
        <end position="88"/>
    </location>
</feature>
<comment type="similarity">
    <text evidence="3 8">Belongs to the LTA synthase family.</text>
</comment>
<feature type="transmembrane region" description="Helical" evidence="9">
    <location>
        <begin position="12"/>
        <end position="33"/>
    </location>
</feature>
<evidence type="ECO:0000313" key="11">
    <source>
        <dbReference type="EMBL" id="MCY9609283.1"/>
    </source>
</evidence>
<keyword evidence="12" id="KW-1185">Reference proteome</keyword>
<comment type="caution">
    <text evidence="11">The sequence shown here is derived from an EMBL/GenBank/DDBJ whole genome shotgun (WGS) entry which is preliminary data.</text>
</comment>
<dbReference type="PIRSF" id="PIRSF005091">
    <property type="entry name" value="Mmb_sulf_HI1246"/>
    <property type="match status" value="1"/>
</dbReference>
<dbReference type="SUPFAM" id="SSF53649">
    <property type="entry name" value="Alkaline phosphatase-like"/>
    <property type="match status" value="1"/>
</dbReference>
<evidence type="ECO:0000256" key="2">
    <source>
        <dbReference type="ARBA" id="ARBA00004936"/>
    </source>
</evidence>
<accession>A0ABT4FZW4</accession>
<keyword evidence="7 8" id="KW-0472">Membrane</keyword>
<dbReference type="CDD" id="cd16015">
    <property type="entry name" value="LTA_synthase"/>
    <property type="match status" value="1"/>
</dbReference>
<evidence type="ECO:0000313" key="12">
    <source>
        <dbReference type="Proteomes" id="UP001209276"/>
    </source>
</evidence>
<evidence type="ECO:0000256" key="8">
    <source>
        <dbReference type="PIRNR" id="PIRNR005091"/>
    </source>
</evidence>
<reference evidence="11 12" key="1">
    <citation type="submission" date="2022-05" db="EMBL/GenBank/DDBJ databases">
        <title>Genome Sequencing of Bee-Associated Microbes.</title>
        <authorList>
            <person name="Dunlap C."/>
        </authorList>
    </citation>
    <scope>NUCLEOTIDE SEQUENCE [LARGE SCALE GENOMIC DNA]</scope>
    <source>
        <strain evidence="11 12">NRRL B-14613</strain>
    </source>
</reference>
<evidence type="ECO:0000256" key="1">
    <source>
        <dbReference type="ARBA" id="ARBA00004651"/>
    </source>
</evidence>
<dbReference type="Proteomes" id="UP001209276">
    <property type="component" value="Unassembled WGS sequence"/>
</dbReference>
<sequence>MKIVMRNRYYRLSPMAGISLLMLAKLALLRLFLFGKITALGMLSDALSLLVMMSLLELALPRRGKRGVYWAINAVFSLMLFAATLYRIHFNTVPTYTALGGLGQVPQIRGSITVLIQPYHFLFFADMAIAAGIGALRWYNRASVREIAVSFRERPRTGTLRVKIAAALALVISMGVSLQFIVDGSRIDNELVQAERLGFLNYQVASAIKSKRENDLIAQGNLQDTIRRVNELQATYPYRKEEKKDAKPVHFGEAKGMNVIVVQMEAFQNFPIHLKLGDQEVTPVLNRLAEEGYYFPYVYQQIGQGNTSDAEFMSNTSIYPTGTVAMSTGFGDRELPSLPRLLNKLAYQSATFHVNDVHFWSRHLLYPGVGFDRYFDRPYYENDHFNDFGASDEELYRVGSEKLAEMAGTGEPFYAQFVTTSSHAPFVVPPDRRRLKLPAEMEDTQLGHYLTAIHYTDYALGRLIDQLKAEGVWDNTVLVAYGDHSGVNPAETDGKEITAQLGIPYDNKVSRFNIPLIIHVPGQKGGKTVELTGGQVDIMPTLANLLGISLKEQQFTAFGRDLLNTDNNVIGMRYYLPTGSFFTNDILFVPGTGFEDGEAISLKTLKPVLDLEPYRRDYEYILSLMKLSDEYVQLLPKR</sequence>
<evidence type="ECO:0000256" key="4">
    <source>
        <dbReference type="ARBA" id="ARBA00022475"/>
    </source>
</evidence>
<dbReference type="InterPro" id="IPR017850">
    <property type="entry name" value="Alkaline_phosphatase_core_sf"/>
</dbReference>
<dbReference type="InterPro" id="IPR000917">
    <property type="entry name" value="Sulfatase_N"/>
</dbReference>
<dbReference type="InterPro" id="IPR012160">
    <property type="entry name" value="LtaS-like"/>
</dbReference>
<evidence type="ECO:0000259" key="10">
    <source>
        <dbReference type="Pfam" id="PF00884"/>
    </source>
</evidence>
<dbReference type="Gene3D" id="3.40.720.10">
    <property type="entry name" value="Alkaline Phosphatase, subunit A"/>
    <property type="match status" value="1"/>
</dbReference>
<proteinExistence type="inferred from homology"/>
<dbReference type="PANTHER" id="PTHR47371">
    <property type="entry name" value="LIPOTEICHOIC ACID SYNTHASE"/>
    <property type="match status" value="1"/>
</dbReference>
<gene>
    <name evidence="11" type="ORF">M5W83_19225</name>
</gene>